<dbReference type="Proteomes" id="UP000800040">
    <property type="component" value="Unassembled WGS sequence"/>
</dbReference>
<evidence type="ECO:0000313" key="2">
    <source>
        <dbReference type="EMBL" id="KAF1831700.1"/>
    </source>
</evidence>
<protein>
    <recommendedName>
        <fullName evidence="4">Osmotin, thaumatin-like protein</fullName>
    </recommendedName>
</protein>
<gene>
    <name evidence="2" type="ORF">BDW02DRAFT_605801</name>
</gene>
<dbReference type="EMBL" id="ML975356">
    <property type="protein sequence ID" value="KAF1831700.1"/>
    <property type="molecule type" value="Genomic_DNA"/>
</dbReference>
<name>A0A6A5K5Q9_9PLEO</name>
<feature type="signal peptide" evidence="1">
    <location>
        <begin position="1"/>
        <end position="16"/>
    </location>
</feature>
<evidence type="ECO:0000256" key="1">
    <source>
        <dbReference type="SAM" id="SignalP"/>
    </source>
</evidence>
<proteinExistence type="predicted"/>
<accession>A0A6A5K5Q9</accession>
<sequence length="199" mass="20783">MHLLTLILAFAGLARAQNPTTIVHTLPCIGSSCAALDVATPPSRSNTYTTPTCPPGVMSCMDWGGTRTNIGRNVKNHVATTTRNDLLNPTGPCPSNGIGLYCSHPHPTTTTTQDPLACRPGTCGPACRSSDCYVKLARATPERRQSMCGPGPGCTTSTTTKEPIFSILPIPPISSSAGDADGNKVHGVAVHSTFITIRI</sequence>
<evidence type="ECO:0000313" key="3">
    <source>
        <dbReference type="Proteomes" id="UP000800040"/>
    </source>
</evidence>
<evidence type="ECO:0008006" key="4">
    <source>
        <dbReference type="Google" id="ProtNLM"/>
    </source>
</evidence>
<feature type="chain" id="PRO_5025598706" description="Osmotin, thaumatin-like protein" evidence="1">
    <location>
        <begin position="17"/>
        <end position="199"/>
    </location>
</feature>
<keyword evidence="3" id="KW-1185">Reference proteome</keyword>
<dbReference type="AlphaFoldDB" id="A0A6A5K5Q9"/>
<keyword evidence="1" id="KW-0732">Signal</keyword>
<organism evidence="2 3">
    <name type="scientific">Decorospora gaudefroyi</name>
    <dbReference type="NCBI Taxonomy" id="184978"/>
    <lineage>
        <taxon>Eukaryota</taxon>
        <taxon>Fungi</taxon>
        <taxon>Dikarya</taxon>
        <taxon>Ascomycota</taxon>
        <taxon>Pezizomycotina</taxon>
        <taxon>Dothideomycetes</taxon>
        <taxon>Pleosporomycetidae</taxon>
        <taxon>Pleosporales</taxon>
        <taxon>Pleosporineae</taxon>
        <taxon>Pleosporaceae</taxon>
        <taxon>Decorospora</taxon>
    </lineage>
</organism>
<reference evidence="2" key="1">
    <citation type="submission" date="2020-01" db="EMBL/GenBank/DDBJ databases">
        <authorList>
            <consortium name="DOE Joint Genome Institute"/>
            <person name="Haridas S."/>
            <person name="Albert R."/>
            <person name="Binder M."/>
            <person name="Bloem J."/>
            <person name="Labutti K."/>
            <person name="Salamov A."/>
            <person name="Andreopoulos B."/>
            <person name="Baker S.E."/>
            <person name="Barry K."/>
            <person name="Bills G."/>
            <person name="Bluhm B.H."/>
            <person name="Cannon C."/>
            <person name="Castanera R."/>
            <person name="Culley D.E."/>
            <person name="Daum C."/>
            <person name="Ezra D."/>
            <person name="Gonzalez J.B."/>
            <person name="Henrissat B."/>
            <person name="Kuo A."/>
            <person name="Liang C."/>
            <person name="Lipzen A."/>
            <person name="Lutzoni F."/>
            <person name="Magnuson J."/>
            <person name="Mondo S."/>
            <person name="Nolan M."/>
            <person name="Ohm R."/>
            <person name="Pangilinan J."/>
            <person name="Park H.-J."/>
            <person name="Ramirez L."/>
            <person name="Alfaro M."/>
            <person name="Sun H."/>
            <person name="Tritt A."/>
            <person name="Yoshinaga Y."/>
            <person name="Zwiers L.-H."/>
            <person name="Turgeon B.G."/>
            <person name="Goodwin S.B."/>
            <person name="Spatafora J.W."/>
            <person name="Crous P.W."/>
            <person name="Grigoriev I.V."/>
        </authorList>
    </citation>
    <scope>NUCLEOTIDE SEQUENCE</scope>
    <source>
        <strain evidence="2">P77</strain>
    </source>
</reference>